<dbReference type="EMBL" id="PXOT01000012">
    <property type="protein sequence ID" value="PSG94430.1"/>
    <property type="molecule type" value="Genomic_DNA"/>
</dbReference>
<reference evidence="2 3" key="1">
    <citation type="submission" date="2018-03" db="EMBL/GenBank/DDBJ databases">
        <title>Mesoflavibacter sp. HG37 and Mesoflavibacter sp. HG96 sp.nov., two marine bacteria isolated from seawater of Western Pacific Ocean.</title>
        <authorList>
            <person name="Cheng H."/>
            <person name="Wu Y.-H."/>
            <person name="Guo L.-L."/>
            <person name="Xu X.-W."/>
        </authorList>
    </citation>
    <scope>NUCLEOTIDE SEQUENCE [LARGE SCALE GENOMIC DNA]</scope>
    <source>
        <strain evidence="2 3">KCTC 42117</strain>
    </source>
</reference>
<dbReference type="Proteomes" id="UP000238430">
    <property type="component" value="Unassembled WGS sequence"/>
</dbReference>
<sequence>MYPFFKFFNCSRRLFLSINDRFSFLIVYVIWGYHSISVLIAHNVFVYGKLRVCVRGFSEGKSDVKNVQRPFDLAKNSNFLYTVLAYVFF</sequence>
<protein>
    <submittedName>
        <fullName evidence="2">Uncharacterized protein</fullName>
    </submittedName>
</protein>
<comment type="caution">
    <text evidence="2">The sequence shown here is derived from an EMBL/GenBank/DDBJ whole genome shotgun (WGS) entry which is preliminary data.</text>
</comment>
<dbReference type="OrthoDB" id="1454474at2"/>
<evidence type="ECO:0000313" key="3">
    <source>
        <dbReference type="Proteomes" id="UP000238430"/>
    </source>
</evidence>
<keyword evidence="3" id="KW-1185">Reference proteome</keyword>
<evidence type="ECO:0000313" key="2">
    <source>
        <dbReference type="EMBL" id="PSG94430.1"/>
    </source>
</evidence>
<proteinExistence type="predicted"/>
<accession>A0A2T1NNF9</accession>
<keyword evidence="1" id="KW-1133">Transmembrane helix</keyword>
<organism evidence="2 3">
    <name type="scientific">Mesoflavibacter zeaxanthinifaciens subsp. sabulilitoris</name>
    <dbReference type="NCBI Taxonomy" id="1520893"/>
    <lineage>
        <taxon>Bacteria</taxon>
        <taxon>Pseudomonadati</taxon>
        <taxon>Bacteroidota</taxon>
        <taxon>Flavobacteriia</taxon>
        <taxon>Flavobacteriales</taxon>
        <taxon>Flavobacteriaceae</taxon>
        <taxon>Mesoflavibacter</taxon>
    </lineage>
</organism>
<evidence type="ECO:0000256" key="1">
    <source>
        <dbReference type="SAM" id="Phobius"/>
    </source>
</evidence>
<name>A0A2T1NNF9_9FLAO</name>
<gene>
    <name evidence="2" type="ORF">C7H61_00995</name>
</gene>
<dbReference type="AlphaFoldDB" id="A0A2T1NNF9"/>
<feature type="transmembrane region" description="Helical" evidence="1">
    <location>
        <begin position="22"/>
        <end position="45"/>
    </location>
</feature>
<keyword evidence="1" id="KW-0472">Membrane</keyword>
<keyword evidence="1" id="KW-0812">Transmembrane</keyword>